<evidence type="ECO:0008006" key="3">
    <source>
        <dbReference type="Google" id="ProtNLM"/>
    </source>
</evidence>
<dbReference type="KEGG" id="lez:GLE_5495"/>
<dbReference type="AlphaFoldDB" id="A0A0S2DQE7"/>
<accession>A0A0S2DQE7</accession>
<dbReference type="STRING" id="69.GLE_5495"/>
<gene>
    <name evidence="1" type="ORF">GLE_5495</name>
</gene>
<sequence length="73" mass="7776">MRNGKPMPGSVLIRHFAGHDHVVTVKADGNFDYRGQSFTSLSALAKHITGTPWSGPVFFGLRGAGTKPKGGPR</sequence>
<organism evidence="1 2">
    <name type="scientific">Lysobacter enzymogenes</name>
    <dbReference type="NCBI Taxonomy" id="69"/>
    <lineage>
        <taxon>Bacteria</taxon>
        <taxon>Pseudomonadati</taxon>
        <taxon>Pseudomonadota</taxon>
        <taxon>Gammaproteobacteria</taxon>
        <taxon>Lysobacterales</taxon>
        <taxon>Lysobacteraceae</taxon>
        <taxon>Lysobacter</taxon>
    </lineage>
</organism>
<dbReference type="PATRIC" id="fig|69.6.peg.5410"/>
<dbReference type="EMBL" id="CP013140">
    <property type="protein sequence ID" value="ALN60836.1"/>
    <property type="molecule type" value="Genomic_DNA"/>
</dbReference>
<evidence type="ECO:0000313" key="2">
    <source>
        <dbReference type="Proteomes" id="UP000061569"/>
    </source>
</evidence>
<evidence type="ECO:0000313" key="1">
    <source>
        <dbReference type="EMBL" id="ALN60836.1"/>
    </source>
</evidence>
<proteinExistence type="predicted"/>
<protein>
    <recommendedName>
        <fullName evidence="3">DUF2924 domain-containing protein</fullName>
    </recommendedName>
</protein>
<dbReference type="Proteomes" id="UP000061569">
    <property type="component" value="Chromosome"/>
</dbReference>
<dbReference type="InterPro" id="IPR021322">
    <property type="entry name" value="DUF2924"/>
</dbReference>
<reference evidence="1 2" key="1">
    <citation type="submission" date="2015-11" db="EMBL/GenBank/DDBJ databases">
        <title>Genome sequences of Lysobacter enzymogenes strain C3 and Lysobacter antibioticus ATCC 29479.</title>
        <authorList>
            <person name="Kobayashi D.Y."/>
        </authorList>
    </citation>
    <scope>NUCLEOTIDE SEQUENCE [LARGE SCALE GENOMIC DNA]</scope>
    <source>
        <strain evidence="1 2">C3</strain>
    </source>
</reference>
<name>A0A0S2DQE7_LYSEN</name>
<dbReference type="Pfam" id="PF11149">
    <property type="entry name" value="DUF2924"/>
    <property type="match status" value="1"/>
</dbReference>